<gene>
    <name evidence="1" type="ordered locus">Deipe_0517</name>
</gene>
<accession>K9ZYY4</accession>
<dbReference type="EMBL" id="CP003382">
    <property type="protein sequence ID" value="AFZ66112.1"/>
    <property type="molecule type" value="Genomic_DNA"/>
</dbReference>
<sequence>MTCWPVPLWYAFTDALVGYSGHTDAKHTQHPTRFTVRGKRQAGCRLLPL</sequence>
<dbReference type="HOGENOM" id="CLU_3134812_0_0_0"/>
<name>K9ZYY4_DEIPD</name>
<dbReference type="Proteomes" id="UP000010467">
    <property type="component" value="Chromosome"/>
</dbReference>
<protein>
    <submittedName>
        <fullName evidence="1">Uncharacterized protein</fullName>
    </submittedName>
</protein>
<proteinExistence type="predicted"/>
<dbReference type="KEGG" id="dpd:Deipe_0517"/>
<dbReference type="STRING" id="937777.Deipe_0517"/>
<reference evidence="2" key="1">
    <citation type="submission" date="2012-03" db="EMBL/GenBank/DDBJ databases">
        <title>Complete sequence of chromosome of Deinococcus peraridilitoris DSM 19664.</title>
        <authorList>
            <person name="Lucas S."/>
            <person name="Copeland A."/>
            <person name="Lapidus A."/>
            <person name="Glavina del Rio T."/>
            <person name="Dalin E."/>
            <person name="Tice H."/>
            <person name="Bruce D."/>
            <person name="Goodwin L."/>
            <person name="Pitluck S."/>
            <person name="Peters L."/>
            <person name="Mikhailova N."/>
            <person name="Lu M."/>
            <person name="Kyrpides N."/>
            <person name="Mavromatis K."/>
            <person name="Ivanova N."/>
            <person name="Brettin T."/>
            <person name="Detter J.C."/>
            <person name="Han C."/>
            <person name="Larimer F."/>
            <person name="Land M."/>
            <person name="Hauser L."/>
            <person name="Markowitz V."/>
            <person name="Cheng J.-F."/>
            <person name="Hugenholtz P."/>
            <person name="Woyke T."/>
            <person name="Wu D."/>
            <person name="Pukall R."/>
            <person name="Steenblock K."/>
            <person name="Brambilla E."/>
            <person name="Klenk H.-P."/>
            <person name="Eisen J.A."/>
        </authorList>
    </citation>
    <scope>NUCLEOTIDE SEQUENCE [LARGE SCALE GENOMIC DNA]</scope>
    <source>
        <strain evidence="2">DSM 19664 / LMG 22246 / CIP 109416 / KR-200</strain>
    </source>
</reference>
<evidence type="ECO:0000313" key="1">
    <source>
        <dbReference type="EMBL" id="AFZ66112.1"/>
    </source>
</evidence>
<keyword evidence="2" id="KW-1185">Reference proteome</keyword>
<evidence type="ECO:0000313" key="2">
    <source>
        <dbReference type="Proteomes" id="UP000010467"/>
    </source>
</evidence>
<dbReference type="AlphaFoldDB" id="K9ZYY4"/>
<organism evidence="1 2">
    <name type="scientific">Deinococcus peraridilitoris (strain DSM 19664 / LMG 22246 / CIP 109416 / KR-200)</name>
    <dbReference type="NCBI Taxonomy" id="937777"/>
    <lineage>
        <taxon>Bacteria</taxon>
        <taxon>Thermotogati</taxon>
        <taxon>Deinococcota</taxon>
        <taxon>Deinococci</taxon>
        <taxon>Deinococcales</taxon>
        <taxon>Deinococcaceae</taxon>
        <taxon>Deinococcus</taxon>
    </lineage>
</organism>